<dbReference type="PANTHER" id="PTHR42837:SF2">
    <property type="entry name" value="MEMBRANE METALLOPROTEASE ARASP2, CHLOROPLASTIC-RELATED"/>
    <property type="match status" value="1"/>
</dbReference>
<feature type="domain" description="PDZ" evidence="13">
    <location>
        <begin position="94"/>
        <end position="157"/>
    </location>
</feature>
<evidence type="ECO:0000256" key="10">
    <source>
        <dbReference type="ARBA" id="ARBA00023136"/>
    </source>
</evidence>
<dbReference type="GO" id="GO:0004222">
    <property type="term" value="F:metalloendopeptidase activity"/>
    <property type="evidence" value="ECO:0007669"/>
    <property type="project" value="InterPro"/>
</dbReference>
<comment type="similarity">
    <text evidence="3">Belongs to the peptidase M50B family.</text>
</comment>
<evidence type="ECO:0000256" key="9">
    <source>
        <dbReference type="ARBA" id="ARBA00023049"/>
    </source>
</evidence>
<evidence type="ECO:0000256" key="11">
    <source>
        <dbReference type="SAM" id="MobiDB-lite"/>
    </source>
</evidence>
<dbReference type="InterPro" id="IPR041489">
    <property type="entry name" value="PDZ_6"/>
</dbReference>
<evidence type="ECO:0000259" key="13">
    <source>
        <dbReference type="PROSITE" id="PS50106"/>
    </source>
</evidence>
<evidence type="ECO:0000256" key="6">
    <source>
        <dbReference type="ARBA" id="ARBA00022801"/>
    </source>
</evidence>
<dbReference type="AlphaFoldDB" id="A0A250J1M5"/>
<dbReference type="CDD" id="cd06163">
    <property type="entry name" value="S2P-M50_PDZ_RseP-like"/>
    <property type="match status" value="1"/>
</dbReference>
<dbReference type="InterPro" id="IPR036034">
    <property type="entry name" value="PDZ_sf"/>
</dbReference>
<protein>
    <recommendedName>
        <fullName evidence="13">PDZ domain-containing protein</fullName>
    </recommendedName>
</protein>
<keyword evidence="5 12" id="KW-0812">Transmembrane</keyword>
<sequence>MHYLPLLLALGLLVALHELGHLVAARLLGLRVERYTLGFGPPVLSWRWRGTDYALGAVPLGGSVRIHGMNPHAPGLEPTDSTSFPAQRPWKRLLVLLGGPLANALFALGVLFALYTTGTHVVVPLTVGTITPGSEAARAQLLPGDRLVSVDGEPLESWSGFVELIARRPGRELRLGVERQGEEREVVVRPRLDERGVGRIGVSQQYVYRAHAPGQALLQALAHTGNLVLEGARMVERLLRGTQGIALANPLGVVKQSSGAAGSGLGAFLRVMVNLSMALAFFHLLPLPSLDGGRIVFVLIESISGRKVPARVETLVHAVGFVALLGVVLTVSLADLRQRMGRAQQGLDAREPGDSPLFLWEKNAGGTRPGTPSHVDDCPAPPPTPSGTTAASTPTNACTKTEAASAPR</sequence>
<keyword evidence="4" id="KW-0645">Protease</keyword>
<keyword evidence="10 12" id="KW-0472">Membrane</keyword>
<dbReference type="PANTHER" id="PTHR42837">
    <property type="entry name" value="REGULATOR OF SIGMA-E PROTEASE RSEP"/>
    <property type="match status" value="1"/>
</dbReference>
<dbReference type="Pfam" id="PF17820">
    <property type="entry name" value="PDZ_6"/>
    <property type="match status" value="1"/>
</dbReference>
<keyword evidence="9" id="KW-0482">Metalloprotease</keyword>
<evidence type="ECO:0000256" key="7">
    <source>
        <dbReference type="ARBA" id="ARBA00022833"/>
    </source>
</evidence>
<evidence type="ECO:0000256" key="3">
    <source>
        <dbReference type="ARBA" id="ARBA00007931"/>
    </source>
</evidence>
<dbReference type="SMART" id="SM00228">
    <property type="entry name" value="PDZ"/>
    <property type="match status" value="1"/>
</dbReference>
<gene>
    <name evidence="14" type="ORF">CYFUS_002852</name>
</gene>
<feature type="transmembrane region" description="Helical" evidence="12">
    <location>
        <begin position="93"/>
        <end position="115"/>
    </location>
</feature>
<dbReference type="InterPro" id="IPR008915">
    <property type="entry name" value="Peptidase_M50"/>
</dbReference>
<evidence type="ECO:0000256" key="12">
    <source>
        <dbReference type="SAM" id="Phobius"/>
    </source>
</evidence>
<evidence type="ECO:0000256" key="2">
    <source>
        <dbReference type="ARBA" id="ARBA00004141"/>
    </source>
</evidence>
<evidence type="ECO:0000313" key="15">
    <source>
        <dbReference type="Proteomes" id="UP000217257"/>
    </source>
</evidence>
<reference evidence="14 15" key="1">
    <citation type="submission" date="2017-06" db="EMBL/GenBank/DDBJ databases">
        <title>Sequencing and comparative analysis of myxobacterial genomes.</title>
        <authorList>
            <person name="Rupp O."/>
            <person name="Goesmann A."/>
            <person name="Sogaard-Andersen L."/>
        </authorList>
    </citation>
    <scope>NUCLEOTIDE SEQUENCE [LARGE SCALE GENOMIC DNA]</scope>
    <source>
        <strain evidence="14 15">DSM 52655</strain>
    </source>
</reference>
<evidence type="ECO:0000256" key="4">
    <source>
        <dbReference type="ARBA" id="ARBA00022670"/>
    </source>
</evidence>
<comment type="subcellular location">
    <subcellularLocation>
        <location evidence="2">Membrane</location>
        <topology evidence="2">Multi-pass membrane protein</topology>
    </subcellularLocation>
</comment>
<dbReference type="Gene3D" id="2.30.42.10">
    <property type="match status" value="1"/>
</dbReference>
<dbReference type="PROSITE" id="PS50106">
    <property type="entry name" value="PDZ"/>
    <property type="match status" value="1"/>
</dbReference>
<feature type="transmembrane region" description="Helical" evidence="12">
    <location>
        <begin position="265"/>
        <end position="285"/>
    </location>
</feature>
<evidence type="ECO:0000256" key="5">
    <source>
        <dbReference type="ARBA" id="ARBA00022692"/>
    </source>
</evidence>
<accession>A0A250J1M5</accession>
<dbReference type="Pfam" id="PF02163">
    <property type="entry name" value="Peptidase_M50"/>
    <property type="match status" value="1"/>
</dbReference>
<dbReference type="InterPro" id="IPR001478">
    <property type="entry name" value="PDZ"/>
</dbReference>
<keyword evidence="7" id="KW-0862">Zinc</keyword>
<dbReference type="KEGG" id="cfus:CYFUS_002852"/>
<dbReference type="GO" id="GO:0006508">
    <property type="term" value="P:proteolysis"/>
    <property type="evidence" value="ECO:0007669"/>
    <property type="project" value="UniProtKB-KW"/>
</dbReference>
<keyword evidence="8 12" id="KW-1133">Transmembrane helix</keyword>
<evidence type="ECO:0000256" key="8">
    <source>
        <dbReference type="ARBA" id="ARBA00022989"/>
    </source>
</evidence>
<dbReference type="Proteomes" id="UP000217257">
    <property type="component" value="Chromosome"/>
</dbReference>
<keyword evidence="6" id="KW-0378">Hydrolase</keyword>
<dbReference type="EMBL" id="CP022098">
    <property type="protein sequence ID" value="ATB37430.1"/>
    <property type="molecule type" value="Genomic_DNA"/>
</dbReference>
<dbReference type="CDD" id="cd23081">
    <property type="entry name" value="cpPDZ_EcRseP-like"/>
    <property type="match status" value="1"/>
</dbReference>
<dbReference type="SUPFAM" id="SSF50156">
    <property type="entry name" value="PDZ domain-like"/>
    <property type="match status" value="1"/>
</dbReference>
<dbReference type="GO" id="GO:0016020">
    <property type="term" value="C:membrane"/>
    <property type="evidence" value="ECO:0007669"/>
    <property type="project" value="UniProtKB-SubCell"/>
</dbReference>
<organism evidence="14 15">
    <name type="scientific">Cystobacter fuscus</name>
    <dbReference type="NCBI Taxonomy" id="43"/>
    <lineage>
        <taxon>Bacteria</taxon>
        <taxon>Pseudomonadati</taxon>
        <taxon>Myxococcota</taxon>
        <taxon>Myxococcia</taxon>
        <taxon>Myxococcales</taxon>
        <taxon>Cystobacterineae</taxon>
        <taxon>Archangiaceae</taxon>
        <taxon>Cystobacter</taxon>
    </lineage>
</organism>
<name>A0A250J1M5_9BACT</name>
<proteinExistence type="inferred from homology"/>
<dbReference type="InterPro" id="IPR004387">
    <property type="entry name" value="Pept_M50_Zn"/>
</dbReference>
<feature type="region of interest" description="Disordered" evidence="11">
    <location>
        <begin position="344"/>
        <end position="408"/>
    </location>
</feature>
<comment type="cofactor">
    <cofactor evidence="1">
        <name>Zn(2+)</name>
        <dbReference type="ChEBI" id="CHEBI:29105"/>
    </cofactor>
</comment>
<evidence type="ECO:0000313" key="14">
    <source>
        <dbReference type="EMBL" id="ATB37430.1"/>
    </source>
</evidence>
<feature type="transmembrane region" description="Helical" evidence="12">
    <location>
        <begin position="315"/>
        <end position="334"/>
    </location>
</feature>
<dbReference type="RefSeq" id="WP_095985756.1">
    <property type="nucleotide sequence ID" value="NZ_CP022098.1"/>
</dbReference>
<feature type="compositionally biased region" description="Low complexity" evidence="11">
    <location>
        <begin position="386"/>
        <end position="395"/>
    </location>
</feature>
<evidence type="ECO:0000256" key="1">
    <source>
        <dbReference type="ARBA" id="ARBA00001947"/>
    </source>
</evidence>